<comment type="caution">
    <text evidence="1">The sequence shown here is derived from an EMBL/GenBank/DDBJ whole genome shotgun (WGS) entry which is preliminary data.</text>
</comment>
<dbReference type="Proteomes" id="UP000688137">
    <property type="component" value="Unassembled WGS sequence"/>
</dbReference>
<name>A0A8S1M8T1_PARPR</name>
<gene>
    <name evidence="1" type="ORF">PPRIM_AZ9-3.1.T0520157</name>
</gene>
<dbReference type="EMBL" id="CAJJDM010000052">
    <property type="protein sequence ID" value="CAD8074251.1"/>
    <property type="molecule type" value="Genomic_DNA"/>
</dbReference>
<organism evidence="1 2">
    <name type="scientific">Paramecium primaurelia</name>
    <dbReference type="NCBI Taxonomy" id="5886"/>
    <lineage>
        <taxon>Eukaryota</taxon>
        <taxon>Sar</taxon>
        <taxon>Alveolata</taxon>
        <taxon>Ciliophora</taxon>
        <taxon>Intramacronucleata</taxon>
        <taxon>Oligohymenophorea</taxon>
        <taxon>Peniculida</taxon>
        <taxon>Parameciidae</taxon>
        <taxon>Paramecium</taxon>
    </lineage>
</organism>
<reference evidence="1" key="1">
    <citation type="submission" date="2021-01" db="EMBL/GenBank/DDBJ databases">
        <authorList>
            <consortium name="Genoscope - CEA"/>
            <person name="William W."/>
        </authorList>
    </citation>
    <scope>NUCLEOTIDE SEQUENCE</scope>
</reference>
<protein>
    <submittedName>
        <fullName evidence="1">Uncharacterized protein</fullName>
    </submittedName>
</protein>
<keyword evidence="2" id="KW-1185">Reference proteome</keyword>
<proteinExistence type="predicted"/>
<dbReference type="PANTHER" id="PTHR35316:SF1">
    <property type="entry name" value="28S RIBOSOMAL S34 PROTEIN"/>
    <property type="match status" value="1"/>
</dbReference>
<sequence length="141" mass="16417">MYGLLKTAAEEMLSKAIRTYTFNDLIVIGRHPYKNLPEMLAQYPNNGVGFKVWRKTWPENKYIIITEAHFKGLRNGKFFGIEYYNGKPLTPQPIKIRNCSKRGTWKYDTNNTSGISANGVYFSSDDLKEFSKLHQNREQKE</sequence>
<dbReference type="AlphaFoldDB" id="A0A8S1M8T1"/>
<accession>A0A8S1M8T1</accession>
<dbReference type="PANTHER" id="PTHR35316">
    <property type="entry name" value="28S RIBOSOMAL S34 PROTEIN"/>
    <property type="match status" value="1"/>
</dbReference>
<evidence type="ECO:0000313" key="2">
    <source>
        <dbReference type="Proteomes" id="UP000688137"/>
    </source>
</evidence>
<evidence type="ECO:0000313" key="1">
    <source>
        <dbReference type="EMBL" id="CAD8074251.1"/>
    </source>
</evidence>